<evidence type="ECO:0000256" key="4">
    <source>
        <dbReference type="PROSITE-ProRule" id="PRU01091"/>
    </source>
</evidence>
<sequence length="1123" mass="119367">MRFGVLGPLGVWTADGAPVRIPEPKVRALLACLLTHRGRPVSADRLVDDLWGSKPPNNPPGVLQTKVWQLRRALESAEPGGRSLLVSRPPGYELLAAPGTVDADRFQELLARARAVAGPRPRAALLGEALAVWRGPAYADFGDEEFARAAAARLAEQRLTAVEEQADARLELGEHALVADELTDLVALHPLRERLRAAHLRALYLAGRQDAALRGYTELRTRLAEELGVDPGPALTALHRAILAQDPALTAAPPPTTSAARPPGNVPAPLTELIGRGEAVDDVRQLLGAHRLVTLTGPGGVGKTQLALATAARLGAEFPGGVHLVELAALDPAPATVRTPADRWAEVRETVGAVIGVRDDTTRPAGAPLSPAARLAHALSDRPTLLILDNCEHLAAPVAELAEHLLKAAPALRVLATSQVPLGITGERLVEVPPLRWPEPAEGLSTADVSRFGAVELFVARATASAPRFVLDATTLDAVVSICRRLDGIPLALEMAATRVRALGVAELAARLDDRFRLLAVGSRGAPARQRTLRAVIDWGWELLGDQERAVLRRLAVHADGCTLAAAEECCAGGAGDGPAGADVLDLLARLVDSSLLVMTEGAAGAEGPRYRMLESVAAYAAERLTESGESDALRRRHRAYYTALAERAEPHLRGHGQRRWLRRLDAENANMRAALESAVRAGDAECALRLVNALAWYWHLRGRNNEARRSLTLALSTASEAADAPAAPVAKATGWLGGVSLLLGGSADPGTEYRAALRPYETIDDPLGQARARWFVASNLYGIGDPAPSRELIESALATFRSLDDRWGTAAALAALAFHAKLEGEFGTLRRHGEQSLELFRELGDEWGQLKAMVPLQKLAEVRGDYERAARLHREGLRMAEDLGLWPEVSFQLSGLGRIAMLTGDYPRAREFHERAGRLAVEQSDRFGEQYAEIGLGMGARRAGDLDAAEAHLRTVLDIHREMGYQPGLPALVLAELGFVAELRGDATAALRLQHDGLSAARAAGDARSLALALEGLAGARALAGQADHAARLLGAASAARDSVGTPLPAGELDDVARITSRATKDLGGRAAFDDEFAWGAAGGTGEEEDAGKRSPGMATSTRAHEDNGPDPGTSRRGDRSR</sequence>
<dbReference type="InterPro" id="IPR005158">
    <property type="entry name" value="BTAD"/>
</dbReference>
<proteinExistence type="inferred from homology"/>
<dbReference type="SUPFAM" id="SSF52540">
    <property type="entry name" value="P-loop containing nucleoside triphosphate hydrolases"/>
    <property type="match status" value="1"/>
</dbReference>
<dbReference type="PROSITE" id="PS51755">
    <property type="entry name" value="OMPR_PHOB"/>
    <property type="match status" value="1"/>
</dbReference>
<reference evidence="7" key="1">
    <citation type="submission" date="2022-10" db="EMBL/GenBank/DDBJ databases">
        <title>The complete genomes of actinobacterial strains from the NBC collection.</title>
        <authorList>
            <person name="Joergensen T.S."/>
            <person name="Alvarez Arevalo M."/>
            <person name="Sterndorff E.B."/>
            <person name="Faurdal D."/>
            <person name="Vuksanovic O."/>
            <person name="Mourched A.-S."/>
            <person name="Charusanti P."/>
            <person name="Shaw S."/>
            <person name="Blin K."/>
            <person name="Weber T."/>
        </authorList>
    </citation>
    <scope>NUCLEOTIDE SEQUENCE</scope>
    <source>
        <strain evidence="7">NBC_01432</strain>
    </source>
</reference>
<dbReference type="InterPro" id="IPR003593">
    <property type="entry name" value="AAA+_ATPase"/>
</dbReference>
<dbReference type="PANTHER" id="PTHR47691">
    <property type="entry name" value="REGULATOR-RELATED"/>
    <property type="match status" value="1"/>
</dbReference>
<evidence type="ECO:0000256" key="3">
    <source>
        <dbReference type="ARBA" id="ARBA00023125"/>
    </source>
</evidence>
<dbReference type="SMART" id="SM01043">
    <property type="entry name" value="BTAD"/>
    <property type="match status" value="1"/>
</dbReference>
<dbReference type="SUPFAM" id="SSF46894">
    <property type="entry name" value="C-terminal effector domain of the bipartite response regulators"/>
    <property type="match status" value="1"/>
</dbReference>
<gene>
    <name evidence="7" type="ORF">OG442_34500</name>
</gene>
<dbReference type="InterPro" id="IPR036388">
    <property type="entry name" value="WH-like_DNA-bd_sf"/>
</dbReference>
<dbReference type="InterPro" id="IPR027417">
    <property type="entry name" value="P-loop_NTPase"/>
</dbReference>
<dbReference type="Gene3D" id="1.25.40.10">
    <property type="entry name" value="Tetratricopeptide repeat domain"/>
    <property type="match status" value="3"/>
</dbReference>
<protein>
    <submittedName>
        <fullName evidence="7">Winged helix-turn-helix domain-containing protein</fullName>
    </submittedName>
</protein>
<evidence type="ECO:0000256" key="5">
    <source>
        <dbReference type="SAM" id="MobiDB-lite"/>
    </source>
</evidence>
<dbReference type="Gene3D" id="3.40.50.300">
    <property type="entry name" value="P-loop containing nucleotide triphosphate hydrolases"/>
    <property type="match status" value="1"/>
</dbReference>
<dbReference type="Pfam" id="PF03704">
    <property type="entry name" value="BTAD"/>
    <property type="match status" value="1"/>
</dbReference>
<keyword evidence="8" id="KW-1185">Reference proteome</keyword>
<feature type="compositionally biased region" description="Basic and acidic residues" evidence="5">
    <location>
        <begin position="1104"/>
        <end position="1123"/>
    </location>
</feature>
<dbReference type="Pfam" id="PF00486">
    <property type="entry name" value="Trans_reg_C"/>
    <property type="match status" value="1"/>
</dbReference>
<comment type="similarity">
    <text evidence="1">Belongs to the AfsR/DnrI/RedD regulatory family.</text>
</comment>
<dbReference type="CDD" id="cd15831">
    <property type="entry name" value="BTAD"/>
    <property type="match status" value="1"/>
</dbReference>
<dbReference type="Proteomes" id="UP001432209">
    <property type="component" value="Chromosome"/>
</dbReference>
<dbReference type="PANTHER" id="PTHR47691:SF3">
    <property type="entry name" value="HTH-TYPE TRANSCRIPTIONAL REGULATOR RV0890C-RELATED"/>
    <property type="match status" value="1"/>
</dbReference>
<dbReference type="PRINTS" id="PR00364">
    <property type="entry name" value="DISEASERSIST"/>
</dbReference>
<accession>A0ABZ2AD91</accession>
<dbReference type="RefSeq" id="WP_329080693.1">
    <property type="nucleotide sequence ID" value="NZ_CP109495.1"/>
</dbReference>
<dbReference type="InterPro" id="IPR016032">
    <property type="entry name" value="Sig_transdc_resp-reg_C-effctor"/>
</dbReference>
<dbReference type="SMART" id="SM00382">
    <property type="entry name" value="AAA"/>
    <property type="match status" value="1"/>
</dbReference>
<dbReference type="InterPro" id="IPR058852">
    <property type="entry name" value="HTH_77"/>
</dbReference>
<evidence type="ECO:0000256" key="1">
    <source>
        <dbReference type="ARBA" id="ARBA00005820"/>
    </source>
</evidence>
<feature type="domain" description="OmpR/PhoB-type" evidence="6">
    <location>
        <begin position="1"/>
        <end position="96"/>
    </location>
</feature>
<dbReference type="Gene3D" id="1.10.10.10">
    <property type="entry name" value="Winged helix-like DNA-binding domain superfamily/Winged helix DNA-binding domain"/>
    <property type="match status" value="1"/>
</dbReference>
<dbReference type="InterPro" id="IPR001867">
    <property type="entry name" value="OmpR/PhoB-type_DNA-bd"/>
</dbReference>
<evidence type="ECO:0000259" key="6">
    <source>
        <dbReference type="PROSITE" id="PS51755"/>
    </source>
</evidence>
<feature type="region of interest" description="Disordered" evidence="5">
    <location>
        <begin position="1079"/>
        <end position="1123"/>
    </location>
</feature>
<evidence type="ECO:0000256" key="2">
    <source>
        <dbReference type="ARBA" id="ARBA00023012"/>
    </source>
</evidence>
<keyword evidence="2" id="KW-0902">Two-component regulatory system</keyword>
<dbReference type="Pfam" id="PF25872">
    <property type="entry name" value="HTH_77"/>
    <property type="match status" value="1"/>
</dbReference>
<evidence type="ECO:0000313" key="8">
    <source>
        <dbReference type="Proteomes" id="UP001432209"/>
    </source>
</evidence>
<dbReference type="SUPFAM" id="SSF48452">
    <property type="entry name" value="TPR-like"/>
    <property type="match status" value="3"/>
</dbReference>
<name>A0ABZ2AD91_STRNV</name>
<keyword evidence="3 4" id="KW-0238">DNA-binding</keyword>
<feature type="DNA-binding region" description="OmpR/PhoB-type" evidence="4">
    <location>
        <begin position="1"/>
        <end position="96"/>
    </location>
</feature>
<dbReference type="SMART" id="SM00862">
    <property type="entry name" value="Trans_reg_C"/>
    <property type="match status" value="1"/>
</dbReference>
<dbReference type="EMBL" id="CP109495">
    <property type="protein sequence ID" value="WUX56229.1"/>
    <property type="molecule type" value="Genomic_DNA"/>
</dbReference>
<dbReference type="InterPro" id="IPR011990">
    <property type="entry name" value="TPR-like_helical_dom_sf"/>
</dbReference>
<organism evidence="7 8">
    <name type="scientific">Streptomyces niveus</name>
    <name type="common">Streptomyces spheroides</name>
    <dbReference type="NCBI Taxonomy" id="193462"/>
    <lineage>
        <taxon>Bacteria</taxon>
        <taxon>Bacillati</taxon>
        <taxon>Actinomycetota</taxon>
        <taxon>Actinomycetes</taxon>
        <taxon>Kitasatosporales</taxon>
        <taxon>Streptomycetaceae</taxon>
        <taxon>Streptomyces</taxon>
    </lineage>
</organism>
<evidence type="ECO:0000313" key="7">
    <source>
        <dbReference type="EMBL" id="WUX56229.1"/>
    </source>
</evidence>